<comment type="caution">
    <text evidence="10">The sequence shown here is derived from an EMBL/GenBank/DDBJ whole genome shotgun (WGS) entry which is preliminary data.</text>
</comment>
<keyword evidence="2" id="KW-1003">Cell membrane</keyword>
<protein>
    <submittedName>
        <fullName evidence="10">POTRA domain protein, FtsQ-type</fullName>
    </submittedName>
</protein>
<evidence type="ECO:0000256" key="8">
    <source>
        <dbReference type="SAM" id="Phobius"/>
    </source>
</evidence>
<accession>A0A0G0XRX5</accession>
<dbReference type="Pfam" id="PF03799">
    <property type="entry name" value="FtsQ_DivIB_C"/>
    <property type="match status" value="1"/>
</dbReference>
<name>A0A0G0XRX5_9BACT</name>
<evidence type="ECO:0000256" key="3">
    <source>
        <dbReference type="ARBA" id="ARBA00022618"/>
    </source>
</evidence>
<evidence type="ECO:0000256" key="1">
    <source>
        <dbReference type="ARBA" id="ARBA00004370"/>
    </source>
</evidence>
<dbReference type="InterPro" id="IPR005548">
    <property type="entry name" value="Cell_div_FtsQ/DivIB_C"/>
</dbReference>
<dbReference type="Pfam" id="PF08478">
    <property type="entry name" value="POTRA_1"/>
    <property type="match status" value="1"/>
</dbReference>
<dbReference type="InterPro" id="IPR013685">
    <property type="entry name" value="POTRA_FtsQ_type"/>
</dbReference>
<evidence type="ECO:0000256" key="6">
    <source>
        <dbReference type="ARBA" id="ARBA00023136"/>
    </source>
</evidence>
<evidence type="ECO:0000313" key="11">
    <source>
        <dbReference type="Proteomes" id="UP000034108"/>
    </source>
</evidence>
<dbReference type="AlphaFoldDB" id="A0A0G0XRX5"/>
<dbReference type="STRING" id="1619048.UU49_C0004G0001"/>
<keyword evidence="7" id="KW-0131">Cell cycle</keyword>
<reference evidence="10 11" key="1">
    <citation type="journal article" date="2015" name="Nature">
        <title>rRNA introns, odd ribosomes, and small enigmatic genomes across a large radiation of phyla.</title>
        <authorList>
            <person name="Brown C.T."/>
            <person name="Hug L.A."/>
            <person name="Thomas B.C."/>
            <person name="Sharon I."/>
            <person name="Castelle C.J."/>
            <person name="Singh A."/>
            <person name="Wilkins M.J."/>
            <person name="Williams K.H."/>
            <person name="Banfield J.F."/>
        </authorList>
    </citation>
    <scope>NUCLEOTIDE SEQUENCE [LARGE SCALE GENOMIC DNA]</scope>
</reference>
<sequence>MLRHRGYKSYHTPKKNNNWKNFFAWFKIGRGYKWNLPRDVSGKMFHNPYLNKKHLPRRTRAPRIKITIGAISLLTIVGILAFHHYFNIKQVSIVGLERISNNELNNLTNRILDAKRFWFFNGRNYFIINTSKIEKEIKSTYALENLKIKSSFPNKIEISVKEKQAKLLLENSLAQLNGEPKNHYYLIDSEGKVIQEVDPADINNSAYLNLLMLKTQEIEKFVINQSVIVPAAVQFLLFAQEKIPEKTNINISFVELDKDGGVVNLTTTEGWRIIMDRQNDWEKQMQVLTIFLRDKIKDKRNNLHYIDVRYENRSYYQ</sequence>
<keyword evidence="3" id="KW-0132">Cell division</keyword>
<evidence type="ECO:0000256" key="2">
    <source>
        <dbReference type="ARBA" id="ARBA00022475"/>
    </source>
</evidence>
<comment type="subcellular location">
    <subcellularLocation>
        <location evidence="1">Membrane</location>
    </subcellularLocation>
</comment>
<dbReference type="GO" id="GO:0051301">
    <property type="term" value="P:cell division"/>
    <property type="evidence" value="ECO:0007669"/>
    <property type="project" value="UniProtKB-KW"/>
</dbReference>
<dbReference type="GO" id="GO:0005886">
    <property type="term" value="C:plasma membrane"/>
    <property type="evidence" value="ECO:0007669"/>
    <property type="project" value="TreeGrafter"/>
</dbReference>
<feature type="domain" description="POTRA" evidence="9">
    <location>
        <begin position="86"/>
        <end position="163"/>
    </location>
</feature>
<evidence type="ECO:0000256" key="7">
    <source>
        <dbReference type="ARBA" id="ARBA00023306"/>
    </source>
</evidence>
<evidence type="ECO:0000256" key="4">
    <source>
        <dbReference type="ARBA" id="ARBA00022692"/>
    </source>
</evidence>
<proteinExistence type="predicted"/>
<keyword evidence="5 8" id="KW-1133">Transmembrane helix</keyword>
<gene>
    <name evidence="10" type="ORF">UU49_C0004G0001</name>
</gene>
<dbReference type="Proteomes" id="UP000034108">
    <property type="component" value="Unassembled WGS sequence"/>
</dbReference>
<dbReference type="PANTHER" id="PTHR37820">
    <property type="entry name" value="CELL DIVISION PROTEIN DIVIB"/>
    <property type="match status" value="1"/>
</dbReference>
<dbReference type="EMBL" id="LCAV01000004">
    <property type="protein sequence ID" value="KKR99670.1"/>
    <property type="molecule type" value="Genomic_DNA"/>
</dbReference>
<dbReference type="PANTHER" id="PTHR37820:SF1">
    <property type="entry name" value="CELL DIVISION PROTEIN FTSQ"/>
    <property type="match status" value="1"/>
</dbReference>
<keyword evidence="6 8" id="KW-0472">Membrane</keyword>
<keyword evidence="4 8" id="KW-0812">Transmembrane</keyword>
<organism evidence="10 11">
    <name type="scientific">Candidatus Magasanikbacteria bacterium GW2011_GWC2_41_17</name>
    <dbReference type="NCBI Taxonomy" id="1619048"/>
    <lineage>
        <taxon>Bacteria</taxon>
        <taxon>Candidatus Magasanikiibacteriota</taxon>
    </lineage>
</organism>
<evidence type="ECO:0000256" key="5">
    <source>
        <dbReference type="ARBA" id="ARBA00022989"/>
    </source>
</evidence>
<feature type="transmembrane region" description="Helical" evidence="8">
    <location>
        <begin position="66"/>
        <end position="86"/>
    </location>
</feature>
<dbReference type="PROSITE" id="PS51779">
    <property type="entry name" value="POTRA"/>
    <property type="match status" value="1"/>
</dbReference>
<evidence type="ECO:0000259" key="9">
    <source>
        <dbReference type="PROSITE" id="PS51779"/>
    </source>
</evidence>
<dbReference type="InterPro" id="IPR034746">
    <property type="entry name" value="POTRA"/>
</dbReference>
<evidence type="ECO:0000313" key="10">
    <source>
        <dbReference type="EMBL" id="KKR99670.1"/>
    </source>
</evidence>
<dbReference type="InterPro" id="IPR050487">
    <property type="entry name" value="FtsQ_DivIB"/>
</dbReference>